<sequence>MKTNIKLLFTAAMFIFLSSCSDDIINRQPLDELAPGTLLQTEGGFRSALDGVYGIMKHDFNGYSFGIYTIPEAISDDLLASSSPNDYSFDNSVETLYPLA</sequence>
<dbReference type="SUPFAM" id="SSF48452">
    <property type="entry name" value="TPR-like"/>
    <property type="match status" value="1"/>
</dbReference>
<reference evidence="2 3" key="1">
    <citation type="journal article" date="2015" name="Stand. Genomic Sci.">
        <title>Genomic Encyclopedia of Bacterial and Archaeal Type Strains, Phase III: the genomes of soil and plant-associated and newly described type strains.</title>
        <authorList>
            <person name="Whitman W.B."/>
            <person name="Woyke T."/>
            <person name="Klenk H.P."/>
            <person name="Zhou Y."/>
            <person name="Lilburn T.G."/>
            <person name="Beck B.J."/>
            <person name="De Vos P."/>
            <person name="Vandamme P."/>
            <person name="Eisen J.A."/>
            <person name="Garrity G."/>
            <person name="Hugenholtz P."/>
            <person name="Kyrpides N.C."/>
        </authorList>
    </citation>
    <scope>NUCLEOTIDE SEQUENCE [LARGE SCALE GENOMIC DNA]</scope>
    <source>
        <strain evidence="2 3">P5626</strain>
    </source>
</reference>
<evidence type="ECO:0000256" key="1">
    <source>
        <dbReference type="SAM" id="SignalP"/>
    </source>
</evidence>
<organism evidence="2 3">
    <name type="scientific">Flavobacterium circumlabens</name>
    <dbReference type="NCBI Taxonomy" id="2133765"/>
    <lineage>
        <taxon>Bacteria</taxon>
        <taxon>Pseudomonadati</taxon>
        <taxon>Bacteroidota</taxon>
        <taxon>Flavobacteriia</taxon>
        <taxon>Flavobacteriales</taxon>
        <taxon>Flavobacteriaceae</taxon>
        <taxon>Flavobacterium</taxon>
    </lineage>
</organism>
<accession>A0ABY2B1C7</accession>
<dbReference type="PROSITE" id="PS51257">
    <property type="entry name" value="PROKAR_LIPOPROTEIN"/>
    <property type="match status" value="1"/>
</dbReference>
<dbReference type="EMBL" id="SLWA01000003">
    <property type="protein sequence ID" value="TCN59059.1"/>
    <property type="molecule type" value="Genomic_DNA"/>
</dbReference>
<dbReference type="InterPro" id="IPR011990">
    <property type="entry name" value="TPR-like_helical_dom_sf"/>
</dbReference>
<evidence type="ECO:0000313" key="3">
    <source>
        <dbReference type="Proteomes" id="UP000295270"/>
    </source>
</evidence>
<feature type="signal peptide" evidence="1">
    <location>
        <begin position="1"/>
        <end position="21"/>
    </location>
</feature>
<proteinExistence type="predicted"/>
<gene>
    <name evidence="2" type="ORF">EV142_103509</name>
</gene>
<protein>
    <recommendedName>
        <fullName evidence="4">RagB/SusD family nutrient uptake outer membrane protein</fullName>
    </recommendedName>
</protein>
<evidence type="ECO:0000313" key="2">
    <source>
        <dbReference type="EMBL" id="TCN59059.1"/>
    </source>
</evidence>
<evidence type="ECO:0008006" key="4">
    <source>
        <dbReference type="Google" id="ProtNLM"/>
    </source>
</evidence>
<keyword evidence="1" id="KW-0732">Signal</keyword>
<feature type="chain" id="PRO_5047153650" description="RagB/SusD family nutrient uptake outer membrane protein" evidence="1">
    <location>
        <begin position="22"/>
        <end position="100"/>
    </location>
</feature>
<dbReference type="RefSeq" id="WP_238698692.1">
    <property type="nucleotide sequence ID" value="NZ_QWDN01000003.1"/>
</dbReference>
<dbReference type="Proteomes" id="UP000295270">
    <property type="component" value="Unassembled WGS sequence"/>
</dbReference>
<name>A0ABY2B1C7_9FLAO</name>
<comment type="caution">
    <text evidence="2">The sequence shown here is derived from an EMBL/GenBank/DDBJ whole genome shotgun (WGS) entry which is preliminary data.</text>
</comment>
<keyword evidence="3" id="KW-1185">Reference proteome</keyword>